<name>A0A2P2LMP3_RHIMU</name>
<evidence type="ECO:0000313" key="1">
    <source>
        <dbReference type="EMBL" id="MBX19222.1"/>
    </source>
</evidence>
<dbReference type="AlphaFoldDB" id="A0A2P2LMP3"/>
<dbReference type="EMBL" id="GGEC01038738">
    <property type="protein sequence ID" value="MBX19222.1"/>
    <property type="molecule type" value="Transcribed_RNA"/>
</dbReference>
<accession>A0A2P2LMP3</accession>
<sequence>MKLPPIGCPCSLTTMPTLSTNNSTTFSFPSNLSRGGLDSSGNVNITPLWPVKHENKLYPCAVPRIMESLSQTMVLTPSIHCISFKSTRDPFTASSILPSLLLPKRSSVRINLLAITTAK</sequence>
<reference evidence="1" key="1">
    <citation type="submission" date="2018-02" db="EMBL/GenBank/DDBJ databases">
        <title>Rhizophora mucronata_Transcriptome.</title>
        <authorList>
            <person name="Meera S.P."/>
            <person name="Sreeshan A."/>
            <person name="Augustine A."/>
        </authorList>
    </citation>
    <scope>NUCLEOTIDE SEQUENCE</scope>
    <source>
        <tissue evidence="1">Leaf</tissue>
    </source>
</reference>
<proteinExistence type="predicted"/>
<protein>
    <submittedName>
        <fullName evidence="1">Uncharacterized protein</fullName>
    </submittedName>
</protein>
<organism evidence="1">
    <name type="scientific">Rhizophora mucronata</name>
    <name type="common">Asiatic mangrove</name>
    <dbReference type="NCBI Taxonomy" id="61149"/>
    <lineage>
        <taxon>Eukaryota</taxon>
        <taxon>Viridiplantae</taxon>
        <taxon>Streptophyta</taxon>
        <taxon>Embryophyta</taxon>
        <taxon>Tracheophyta</taxon>
        <taxon>Spermatophyta</taxon>
        <taxon>Magnoliopsida</taxon>
        <taxon>eudicotyledons</taxon>
        <taxon>Gunneridae</taxon>
        <taxon>Pentapetalae</taxon>
        <taxon>rosids</taxon>
        <taxon>fabids</taxon>
        <taxon>Malpighiales</taxon>
        <taxon>Rhizophoraceae</taxon>
        <taxon>Rhizophora</taxon>
    </lineage>
</organism>